<evidence type="ECO:0000313" key="1">
    <source>
        <dbReference type="EMBL" id="CAG8566266.1"/>
    </source>
</evidence>
<protein>
    <submittedName>
        <fullName evidence="1">33955_t:CDS:1</fullName>
    </submittedName>
</protein>
<dbReference type="Proteomes" id="UP000789920">
    <property type="component" value="Unassembled WGS sequence"/>
</dbReference>
<dbReference type="EMBL" id="CAJVQC010006383">
    <property type="protein sequence ID" value="CAG8566266.1"/>
    <property type="molecule type" value="Genomic_DNA"/>
</dbReference>
<evidence type="ECO:0000313" key="2">
    <source>
        <dbReference type="Proteomes" id="UP000789920"/>
    </source>
</evidence>
<organism evidence="1 2">
    <name type="scientific">Racocetra persica</name>
    <dbReference type="NCBI Taxonomy" id="160502"/>
    <lineage>
        <taxon>Eukaryota</taxon>
        <taxon>Fungi</taxon>
        <taxon>Fungi incertae sedis</taxon>
        <taxon>Mucoromycota</taxon>
        <taxon>Glomeromycotina</taxon>
        <taxon>Glomeromycetes</taxon>
        <taxon>Diversisporales</taxon>
        <taxon>Gigasporaceae</taxon>
        <taxon>Racocetra</taxon>
    </lineage>
</organism>
<proteinExistence type="predicted"/>
<sequence>AGDIYYESNIFESAADCYFKCEKWEKAGECYKKANKYTEAIIAYKNGEYYEIVVDLMQREKINVKIFRRICRFVNIHYRRENNKEMCEKAFHLIPTQEEQMEFLADHAPEELLEFYVEKKKFHDAGEFLHSRGNFEEAANMFSLSANNRDIIKSLNCILYPCRMRILKNMKCMNLDTSGELCRFLRKASEIVNAKSSKMLKESKEFKKEFRILIEEIKLYSAYLDNDLDRIYKCVQFFQKYEAPVAEFRAVNIWLQIPNSKIQVDYWRERLQYLLRLCELAFPFIAPRKNVINIEKIHNDFEVFFLISEVDNRPSKRKIPTDSPLLDLINEVHHKNSEGNTAEVIDDHVYNVNEVHLVISKFLVFYIFELLQNADHTGCTIPDIDSRICYEFASSGKCFALDRYHKSKTHHIKPTPTILYNHLQLISLQYAVMGKMLVLYRCRIFKGNQRCYILKDNQSIIVLGRHRYWAEKLVEHLFRYQSPQTSCAEISYIVIRNHLNDMRNDLFNLVHKVWLKDGFKNGKDFGVMLKCMFVLQQLRHKWGFNKFRWVVNKRYFEVKKPPLIGFEYDQKRRCYVSVGKRLYSFFYCLNFNKVIDAINHATVFIRYAIGHIHDVCLMDASDSLGDLTSLIEFTISLVFVASPKLCNFCLPQSYLVNYFCGFDVKPLLPNDNIRNEYNIEDYKSAIGDFFDLSHQLLCKLDFTKNYHSPIILRLLRLLILIGCNTSIYECTFVSKVINLFKSLSLNFAHSEKIKRYLKDCSMGQLVKTLINDLSETGCDSLVVIYYRGEGISRFAELAKDGAKILKYNSSEEFRSSIWKIVSPVASERKAAEYAIFSCDDEQNEISEDNPESAEEIQTWFQKITDSPHADKNAKIIQYWFRSVLIRKQKSRKYVRDTTLDKVYNDISNFCNNVSHWEAATKLKGKRVVRKYIMLLKESCIDLEDDLRFKHYDNVKFALESLSTTENTVQHEEANIEWLENKLQKMKDAINNVSEWIYECKTVIK</sequence>
<gene>
    <name evidence="1" type="ORF">RPERSI_LOCUS4567</name>
</gene>
<accession>A0ACA9M2K8</accession>
<feature type="non-terminal residue" evidence="1">
    <location>
        <position position="1"/>
    </location>
</feature>
<keyword evidence="2" id="KW-1185">Reference proteome</keyword>
<reference evidence="1" key="1">
    <citation type="submission" date="2021-06" db="EMBL/GenBank/DDBJ databases">
        <authorList>
            <person name="Kallberg Y."/>
            <person name="Tangrot J."/>
            <person name="Rosling A."/>
        </authorList>
    </citation>
    <scope>NUCLEOTIDE SEQUENCE</scope>
    <source>
        <strain evidence="1">MA461A</strain>
    </source>
</reference>
<name>A0ACA9M2K8_9GLOM</name>
<comment type="caution">
    <text evidence="1">The sequence shown here is derived from an EMBL/GenBank/DDBJ whole genome shotgun (WGS) entry which is preliminary data.</text>
</comment>